<dbReference type="RefSeq" id="WP_005990201.1">
    <property type="nucleotide sequence ID" value="NZ_AECZ01000001.1"/>
</dbReference>
<dbReference type="EMBL" id="AECZ01000001">
    <property type="protein sequence ID" value="EFL53125.1"/>
    <property type="molecule type" value="Genomic_DNA"/>
</dbReference>
<name>E1JRC4_SOLFR</name>
<dbReference type="InterPro" id="IPR019734">
    <property type="entry name" value="TPR_rpt"/>
</dbReference>
<keyword evidence="2" id="KW-0812">Transmembrane</keyword>
<evidence type="ECO:0000256" key="1">
    <source>
        <dbReference type="PROSITE-ProRule" id="PRU00339"/>
    </source>
</evidence>
<protein>
    <submittedName>
        <fullName evidence="3">Uncharacterized protein</fullName>
    </submittedName>
</protein>
<keyword evidence="4" id="KW-1185">Reference proteome</keyword>
<dbReference type="AlphaFoldDB" id="E1JRC4"/>
<keyword evidence="2" id="KW-1133">Transmembrane helix</keyword>
<dbReference type="SMART" id="SM00028">
    <property type="entry name" value="TPR"/>
    <property type="match status" value="2"/>
</dbReference>
<dbReference type="PROSITE" id="PS50005">
    <property type="entry name" value="TPR"/>
    <property type="match status" value="1"/>
</dbReference>
<dbReference type="SUPFAM" id="SSF48452">
    <property type="entry name" value="TPR-like"/>
    <property type="match status" value="1"/>
</dbReference>
<evidence type="ECO:0000313" key="3">
    <source>
        <dbReference type="EMBL" id="EFL53125.1"/>
    </source>
</evidence>
<accession>E1JRC4</accession>
<feature type="repeat" description="TPR" evidence="1">
    <location>
        <begin position="6"/>
        <end position="39"/>
    </location>
</feature>
<dbReference type="OrthoDB" id="1524241at2"/>
<dbReference type="Proteomes" id="UP000006250">
    <property type="component" value="Unassembled WGS sequence"/>
</dbReference>
<feature type="transmembrane region" description="Helical" evidence="2">
    <location>
        <begin position="110"/>
        <end position="130"/>
    </location>
</feature>
<feature type="transmembrane region" description="Helical" evidence="2">
    <location>
        <begin position="208"/>
        <end position="228"/>
    </location>
</feature>
<organism evidence="3 4">
    <name type="scientific">Solidesulfovibrio fructosivorans JJ]</name>
    <dbReference type="NCBI Taxonomy" id="596151"/>
    <lineage>
        <taxon>Bacteria</taxon>
        <taxon>Pseudomonadati</taxon>
        <taxon>Thermodesulfobacteriota</taxon>
        <taxon>Desulfovibrionia</taxon>
        <taxon>Desulfovibrionales</taxon>
        <taxon>Desulfovibrionaceae</taxon>
        <taxon>Solidesulfovibrio</taxon>
    </lineage>
</organism>
<comment type="caution">
    <text evidence="3">The sequence shown here is derived from an EMBL/GenBank/DDBJ whole genome shotgun (WGS) entry which is preliminary data.</text>
</comment>
<sequence length="269" mass="30082">MDKPTIDSLISAGTDYCELNDFTNAFSCFNKVLQTDSTNNEALFGRGVCYLKTNKKENGVADIRTAAKFGNTYAKEFLTTPLGENDSHKVNGTVFSHPDYSSKYYGIKGWLAFLCVVLVLSPLLTLGKFGEASGKFNELLIKYKQLSQSVSPDHPSFFKIQTTTLALIKAKYIITTLFYFSYALLFTGITAVIYIYRRNKKGIAYAKAYIVATIIINCIYPILMYKALNLGIDFFINTSGVQFILSLSFGIAWLLYLNKSKRIKATFGV</sequence>
<evidence type="ECO:0000313" key="4">
    <source>
        <dbReference type="Proteomes" id="UP000006250"/>
    </source>
</evidence>
<feature type="transmembrane region" description="Helical" evidence="2">
    <location>
        <begin position="234"/>
        <end position="257"/>
    </location>
</feature>
<reference evidence="3 4" key="1">
    <citation type="submission" date="2010-08" db="EMBL/GenBank/DDBJ databases">
        <title>The draft genome of Desulfovibrio fructosovorans JJ.</title>
        <authorList>
            <consortium name="US DOE Joint Genome Institute (JGI-PGF)"/>
            <person name="Lucas S."/>
            <person name="Copeland A."/>
            <person name="Lapidus A."/>
            <person name="Cheng J.-F."/>
            <person name="Bruce D."/>
            <person name="Goodwin L."/>
            <person name="Pitluck S."/>
            <person name="Land M.L."/>
            <person name="Hauser L."/>
            <person name="Chang Y.-J."/>
            <person name="Jeffries C."/>
            <person name="Wall J.D."/>
            <person name="Stahl D.A."/>
            <person name="Arkin A.P."/>
            <person name="Dehal P."/>
            <person name="Stolyar S.M."/>
            <person name="Hazen T.C."/>
            <person name="Woyke T.J."/>
        </authorList>
    </citation>
    <scope>NUCLEOTIDE SEQUENCE [LARGE SCALE GENOMIC DNA]</scope>
    <source>
        <strain evidence="3 4">JJ</strain>
    </source>
</reference>
<dbReference type="InterPro" id="IPR019690">
    <property type="entry name" value="DUF2569"/>
</dbReference>
<gene>
    <name evidence="3" type="ORF">DesfrDRAFT_0173</name>
</gene>
<keyword evidence="2" id="KW-0472">Membrane</keyword>
<dbReference type="STRING" id="596151.DesfrDRAFT_0173"/>
<feature type="transmembrane region" description="Helical" evidence="2">
    <location>
        <begin position="172"/>
        <end position="196"/>
    </location>
</feature>
<dbReference type="InterPro" id="IPR011990">
    <property type="entry name" value="TPR-like_helical_dom_sf"/>
</dbReference>
<evidence type="ECO:0000256" key="2">
    <source>
        <dbReference type="SAM" id="Phobius"/>
    </source>
</evidence>
<dbReference type="Pfam" id="PF10754">
    <property type="entry name" value="DUF2569"/>
    <property type="match status" value="1"/>
</dbReference>
<keyword evidence="1" id="KW-0802">TPR repeat</keyword>
<dbReference type="Gene3D" id="1.25.40.10">
    <property type="entry name" value="Tetratricopeptide repeat domain"/>
    <property type="match status" value="1"/>
</dbReference>
<proteinExistence type="predicted"/>